<dbReference type="SUPFAM" id="SSF53448">
    <property type="entry name" value="Nucleotide-diphospho-sugar transferases"/>
    <property type="match status" value="1"/>
</dbReference>
<dbReference type="InterPro" id="IPR001173">
    <property type="entry name" value="Glyco_trans_2-like"/>
</dbReference>
<organism evidence="2 3">
    <name type="scientific">Vibrio algivorus</name>
    <dbReference type="NCBI Taxonomy" id="1667024"/>
    <lineage>
        <taxon>Bacteria</taxon>
        <taxon>Pseudomonadati</taxon>
        <taxon>Pseudomonadota</taxon>
        <taxon>Gammaproteobacteria</taxon>
        <taxon>Vibrionales</taxon>
        <taxon>Vibrionaceae</taxon>
        <taxon>Vibrio</taxon>
    </lineage>
</organism>
<keyword evidence="3" id="KW-1185">Reference proteome</keyword>
<dbReference type="EMBL" id="BSPV01000001">
    <property type="protein sequence ID" value="GLT13177.1"/>
    <property type="molecule type" value="Genomic_DNA"/>
</dbReference>
<dbReference type="Proteomes" id="UP001157156">
    <property type="component" value="Unassembled WGS sequence"/>
</dbReference>
<evidence type="ECO:0000259" key="1">
    <source>
        <dbReference type="Pfam" id="PF00535"/>
    </source>
</evidence>
<dbReference type="PANTHER" id="PTHR22916">
    <property type="entry name" value="GLYCOSYLTRANSFERASE"/>
    <property type="match status" value="1"/>
</dbReference>
<reference evidence="3" key="1">
    <citation type="journal article" date="2019" name="Int. J. Syst. Evol. Microbiol.">
        <title>The Global Catalogue of Microorganisms (GCM) 10K type strain sequencing project: providing services to taxonomists for standard genome sequencing and annotation.</title>
        <authorList>
            <consortium name="The Broad Institute Genomics Platform"/>
            <consortium name="The Broad Institute Genome Sequencing Center for Infectious Disease"/>
            <person name="Wu L."/>
            <person name="Ma J."/>
        </authorList>
    </citation>
    <scope>NUCLEOTIDE SEQUENCE [LARGE SCALE GENOMIC DNA]</scope>
    <source>
        <strain evidence="3">NBRC 111146</strain>
    </source>
</reference>
<proteinExistence type="predicted"/>
<dbReference type="PANTHER" id="PTHR22916:SF3">
    <property type="entry name" value="UDP-GLCNAC:BETAGAL BETA-1,3-N-ACETYLGLUCOSAMINYLTRANSFERASE-LIKE PROTEIN 1"/>
    <property type="match status" value="1"/>
</dbReference>
<comment type="caution">
    <text evidence="2">The sequence shown here is derived from an EMBL/GenBank/DDBJ whole genome shotgun (WGS) entry which is preliminary data.</text>
</comment>
<dbReference type="Pfam" id="PF00535">
    <property type="entry name" value="Glycos_transf_2"/>
    <property type="match status" value="1"/>
</dbReference>
<accession>A0ABQ6EJ83</accession>
<dbReference type="InterPro" id="IPR029044">
    <property type="entry name" value="Nucleotide-diphossugar_trans"/>
</dbReference>
<gene>
    <name evidence="2" type="ORF">GCM10007931_01510</name>
</gene>
<sequence>MIKKVAILLSTYNGEQYLKDELDSIFNQKSSANIDVFVRDDGSSDATLSILEEYESVQIFPSPNVGVIKSFFDLVTRVKGYEAYFFCDQDDVWLEDKVERACQFLSTTEPALYSSALKVVDHELNFLKLINEYSNLNYENSLVEAVGTGCTMAFNDKFRTLALKVLDNIQASDVIMHDSLFIKIASINRTVIHKHDDYAGILYRQHANNVVGAKVNIFSKVNSFITHRFGLDNQRANIKEFRAVLQLTEDKEIRQEANELFYGISSNLFNRLNYIRRVNRFKRNSFMNVLFCLYTIAGIHK</sequence>
<name>A0ABQ6EJ83_9VIBR</name>
<dbReference type="Gene3D" id="3.90.550.10">
    <property type="entry name" value="Spore Coat Polysaccharide Biosynthesis Protein SpsA, Chain A"/>
    <property type="match status" value="1"/>
</dbReference>
<evidence type="ECO:0000313" key="3">
    <source>
        <dbReference type="Proteomes" id="UP001157156"/>
    </source>
</evidence>
<dbReference type="RefSeq" id="WP_089124624.1">
    <property type="nucleotide sequence ID" value="NZ_BSPV01000001.1"/>
</dbReference>
<protein>
    <recommendedName>
        <fullName evidence="1">Glycosyltransferase 2-like domain-containing protein</fullName>
    </recommendedName>
</protein>
<feature type="domain" description="Glycosyltransferase 2-like" evidence="1">
    <location>
        <begin position="7"/>
        <end position="133"/>
    </location>
</feature>
<evidence type="ECO:0000313" key="2">
    <source>
        <dbReference type="EMBL" id="GLT13177.1"/>
    </source>
</evidence>